<feature type="domain" description="Peptidase S9 prolyl oligopeptidase catalytic" evidence="1">
    <location>
        <begin position="544"/>
        <end position="719"/>
    </location>
</feature>
<evidence type="ECO:0000259" key="2">
    <source>
        <dbReference type="Pfam" id="PF00930"/>
    </source>
</evidence>
<organism evidence="3 4">
    <name type="scientific">Chryseolinea soli</name>
    <dbReference type="NCBI Taxonomy" id="2321403"/>
    <lineage>
        <taxon>Bacteria</taxon>
        <taxon>Pseudomonadati</taxon>
        <taxon>Bacteroidota</taxon>
        <taxon>Cytophagia</taxon>
        <taxon>Cytophagales</taxon>
        <taxon>Fulvivirgaceae</taxon>
        <taxon>Chryseolinea</taxon>
    </lineage>
</organism>
<dbReference type="PANTHER" id="PTHR11731">
    <property type="entry name" value="PROTEASE FAMILY S9B,C DIPEPTIDYL-PEPTIDASE IV-RELATED"/>
    <property type="match status" value="1"/>
</dbReference>
<dbReference type="InterPro" id="IPR001375">
    <property type="entry name" value="Peptidase_S9_cat"/>
</dbReference>
<evidence type="ECO:0000313" key="3">
    <source>
        <dbReference type="EMBL" id="AYB34622.1"/>
    </source>
</evidence>
<evidence type="ECO:0000259" key="1">
    <source>
        <dbReference type="Pfam" id="PF00326"/>
    </source>
</evidence>
<evidence type="ECO:0000313" key="4">
    <source>
        <dbReference type="Proteomes" id="UP000266183"/>
    </source>
</evidence>
<sequence length="749" mass="85161">MKHFVIWAPLFLLCFSLRGQGTLPEYRRADSCKILYKGKVFNAPDKFYWIKNDHSFWYKNEIKGAKEFMLVDVERKGQQKAFDHGRMAKALSAKLKKPVPAQDLPLQDLEFSKDHKSVKFTIDSARIKCILPSCQCSVEEVIRNKKIDEGYWGNAFNEGASHPVKSSDSLWVAFIKDYNVFIQSRKTKEIAQLSYDGSGGNFYSSFITWAPDSKKLVAYKVKPGQTRIVYLIESSPADQLQPKLQQREYLKPGDELPHRQPQLFLIDEKKHIPVSDSLFAHQYALEDVRWNKDSRFFTFEYNERGHQTYRVLKVDAPTGKVSVVVEEKSKTFIDYSGKRYRYDLSDGSQMIWASERSGWNHLYRYDVASGKVINAITTGEWVVREVVYVDEAKRQVIFKASGLDKDQDPYLTHYCVVNFDGSGLRRLTTSNANHVGFFSDDYSYFVDHYSRVDLPPASQVIATATGKPVMEIQKANIQELLNAGWRMPEVFSAKARDGQTDIFGIIIRPSTFDESKKYPVIEMVYAGPHSFFVPKSFTERYTGLYALAELGFIVVQVDGMGTSWRSKAFHDVCWKNLKDAGFADRIGWIKAVGQKYHYVDTDHVGTFGTSAGGQSAAGAVIFHPEFYKAAVASCGCHDNRMDKMWWNEQWMGYPIGPQYAECSNIVNAPKLGGKLLLIVGELDDNVDPASTYQLANALIKAGKDFELITVPGMGHSAGGEFGERKRRDFFVRTLLNREPPAWEMAYPAQ</sequence>
<gene>
    <name evidence="3" type="ORF">D4L85_30350</name>
</gene>
<dbReference type="Pfam" id="PF00930">
    <property type="entry name" value="DPPIV_N"/>
    <property type="match status" value="1"/>
</dbReference>
<feature type="domain" description="Dipeptidylpeptidase IV N-terminal" evidence="2">
    <location>
        <begin position="158"/>
        <end position="456"/>
    </location>
</feature>
<dbReference type="RefSeq" id="WP_119757880.1">
    <property type="nucleotide sequence ID" value="NZ_CP032382.1"/>
</dbReference>
<name>A0A385SUV5_9BACT</name>
<keyword evidence="4" id="KW-1185">Reference proteome</keyword>
<dbReference type="InterPro" id="IPR050278">
    <property type="entry name" value="Serine_Prot_S9B/DPPIV"/>
</dbReference>
<proteinExistence type="predicted"/>
<dbReference type="Gene3D" id="2.140.10.30">
    <property type="entry name" value="Dipeptidylpeptidase IV, N-terminal domain"/>
    <property type="match status" value="1"/>
</dbReference>
<dbReference type="InterPro" id="IPR002469">
    <property type="entry name" value="Peptidase_S9B_N"/>
</dbReference>
<dbReference type="KEGG" id="chk:D4L85_30350"/>
<dbReference type="Proteomes" id="UP000266183">
    <property type="component" value="Chromosome"/>
</dbReference>
<dbReference type="SUPFAM" id="SSF53474">
    <property type="entry name" value="alpha/beta-Hydrolases"/>
    <property type="match status" value="1"/>
</dbReference>
<accession>A0A385SUV5</accession>
<dbReference type="GO" id="GO:0008236">
    <property type="term" value="F:serine-type peptidase activity"/>
    <property type="evidence" value="ECO:0007669"/>
    <property type="project" value="InterPro"/>
</dbReference>
<dbReference type="SUPFAM" id="SSF82171">
    <property type="entry name" value="DPP6 N-terminal domain-like"/>
    <property type="match status" value="1"/>
</dbReference>
<dbReference type="OrthoDB" id="9812921at2"/>
<dbReference type="InterPro" id="IPR029058">
    <property type="entry name" value="AB_hydrolase_fold"/>
</dbReference>
<dbReference type="GO" id="GO:0006508">
    <property type="term" value="P:proteolysis"/>
    <property type="evidence" value="ECO:0007669"/>
    <property type="project" value="InterPro"/>
</dbReference>
<dbReference type="Gene3D" id="3.40.50.1820">
    <property type="entry name" value="alpha/beta hydrolase"/>
    <property type="match status" value="1"/>
</dbReference>
<dbReference type="Pfam" id="PF00326">
    <property type="entry name" value="Peptidase_S9"/>
    <property type="match status" value="1"/>
</dbReference>
<reference evidence="4" key="1">
    <citation type="submission" date="2018-09" db="EMBL/GenBank/DDBJ databases">
        <title>Chryseolinea sp. KIS68-18 isolated from soil.</title>
        <authorList>
            <person name="Weon H.-Y."/>
            <person name="Kwon S.-W."/>
            <person name="Lee S.A."/>
        </authorList>
    </citation>
    <scope>NUCLEOTIDE SEQUENCE [LARGE SCALE GENOMIC DNA]</scope>
    <source>
        <strain evidence="4">KIS68-18</strain>
    </source>
</reference>
<dbReference type="PANTHER" id="PTHR11731:SF118">
    <property type="entry name" value="BLR1971 PROTEIN"/>
    <property type="match status" value="1"/>
</dbReference>
<dbReference type="AlphaFoldDB" id="A0A385SUV5"/>
<dbReference type="EMBL" id="CP032382">
    <property type="protein sequence ID" value="AYB34622.1"/>
    <property type="molecule type" value="Genomic_DNA"/>
</dbReference>
<protein>
    <submittedName>
        <fullName evidence="3">S9 family peptidase</fullName>
    </submittedName>
</protein>